<dbReference type="RefSeq" id="WP_343800143.1">
    <property type="nucleotide sequence ID" value="NZ_BAAADE010000001.1"/>
</dbReference>
<dbReference type="Pfam" id="PF00583">
    <property type="entry name" value="Acetyltransf_1"/>
    <property type="match status" value="1"/>
</dbReference>
<accession>A0ABN1FGN3</accession>
<dbReference type="SUPFAM" id="SSF55729">
    <property type="entry name" value="Acyl-CoA N-acyltransferases (Nat)"/>
    <property type="match status" value="1"/>
</dbReference>
<dbReference type="PROSITE" id="PS51186">
    <property type="entry name" value="GNAT"/>
    <property type="match status" value="1"/>
</dbReference>
<dbReference type="InterPro" id="IPR050832">
    <property type="entry name" value="Bact_Acetyltransf"/>
</dbReference>
<evidence type="ECO:0000259" key="3">
    <source>
        <dbReference type="PROSITE" id="PS51186"/>
    </source>
</evidence>
<dbReference type="InterPro" id="IPR000182">
    <property type="entry name" value="GNAT_dom"/>
</dbReference>
<feature type="domain" description="N-acetyltransferase" evidence="3">
    <location>
        <begin position="1"/>
        <end position="163"/>
    </location>
</feature>
<dbReference type="EMBL" id="BAAADE010000001">
    <property type="protein sequence ID" value="GAA0590440.1"/>
    <property type="molecule type" value="Genomic_DNA"/>
</dbReference>
<dbReference type="Proteomes" id="UP001424441">
    <property type="component" value="Unassembled WGS sequence"/>
</dbReference>
<dbReference type="CDD" id="cd04301">
    <property type="entry name" value="NAT_SF"/>
    <property type="match status" value="1"/>
</dbReference>
<evidence type="ECO:0000313" key="5">
    <source>
        <dbReference type="Proteomes" id="UP001424441"/>
    </source>
</evidence>
<comment type="caution">
    <text evidence="4">The sequence shown here is derived from an EMBL/GenBank/DDBJ whole genome shotgun (WGS) entry which is preliminary data.</text>
</comment>
<proteinExistence type="predicted"/>
<dbReference type="InterPro" id="IPR016181">
    <property type="entry name" value="Acyl_CoA_acyltransferase"/>
</dbReference>
<keyword evidence="5" id="KW-1185">Reference proteome</keyword>
<keyword evidence="2" id="KW-0012">Acyltransferase</keyword>
<reference evidence="4 5" key="1">
    <citation type="journal article" date="2019" name="Int. J. Syst. Evol. Microbiol.">
        <title>The Global Catalogue of Microorganisms (GCM) 10K type strain sequencing project: providing services to taxonomists for standard genome sequencing and annotation.</title>
        <authorList>
            <consortium name="The Broad Institute Genomics Platform"/>
            <consortium name="The Broad Institute Genome Sequencing Center for Infectious Disease"/>
            <person name="Wu L."/>
            <person name="Ma J."/>
        </authorList>
    </citation>
    <scope>NUCLEOTIDE SEQUENCE [LARGE SCALE GENOMIC DNA]</scope>
    <source>
        <strain evidence="4 5">JCM 15115</strain>
    </source>
</reference>
<evidence type="ECO:0000256" key="1">
    <source>
        <dbReference type="ARBA" id="ARBA00022679"/>
    </source>
</evidence>
<evidence type="ECO:0000313" key="4">
    <source>
        <dbReference type="EMBL" id="GAA0590440.1"/>
    </source>
</evidence>
<evidence type="ECO:0000256" key="2">
    <source>
        <dbReference type="ARBA" id="ARBA00023315"/>
    </source>
</evidence>
<protein>
    <submittedName>
        <fullName evidence="4">GNAT family N-acetyltransferase</fullName>
    </submittedName>
</protein>
<name>A0ABN1FGN3_9HYPH</name>
<dbReference type="PANTHER" id="PTHR43877:SF2">
    <property type="entry name" value="AMINOALKYLPHOSPHONATE N-ACETYLTRANSFERASE-RELATED"/>
    <property type="match status" value="1"/>
</dbReference>
<keyword evidence="1" id="KW-0808">Transferase</keyword>
<dbReference type="Gene3D" id="3.40.630.30">
    <property type="match status" value="1"/>
</dbReference>
<sequence length="167" mass="18857">MWVRTAAEADLKAVHELLLTTWSASFDDVLGKEIVKTITNEWHSLSALKANLKRPYSEFLVADDGKGRIIGMAYAHQETRETASLNQLYVLPEEQIKGVGSTLLDEIETAFPGVNAMKLEVLEVNSRARRFYEQKGYSQIGRNAEWGSLNFKEPVLILQKSLNAWVM</sequence>
<organism evidence="4 5">
    <name type="scientific">Paenochrobactrum glaciei</name>
    <dbReference type="NCBI Taxonomy" id="486407"/>
    <lineage>
        <taxon>Bacteria</taxon>
        <taxon>Pseudomonadati</taxon>
        <taxon>Pseudomonadota</taxon>
        <taxon>Alphaproteobacteria</taxon>
        <taxon>Hyphomicrobiales</taxon>
        <taxon>Brucellaceae</taxon>
        <taxon>Paenochrobactrum</taxon>
    </lineage>
</organism>
<dbReference type="PANTHER" id="PTHR43877">
    <property type="entry name" value="AMINOALKYLPHOSPHONATE N-ACETYLTRANSFERASE-RELATED-RELATED"/>
    <property type="match status" value="1"/>
</dbReference>
<gene>
    <name evidence="4" type="ORF">GCM10008943_01790</name>
</gene>